<feature type="domain" description="Integrase zinc-binding" evidence="1">
    <location>
        <begin position="62"/>
        <end position="110"/>
    </location>
</feature>
<dbReference type="OrthoDB" id="1938712at2759"/>
<organism evidence="2 3">
    <name type="scientific">Gossypium australe</name>
    <dbReference type="NCBI Taxonomy" id="47621"/>
    <lineage>
        <taxon>Eukaryota</taxon>
        <taxon>Viridiplantae</taxon>
        <taxon>Streptophyta</taxon>
        <taxon>Embryophyta</taxon>
        <taxon>Tracheophyta</taxon>
        <taxon>Spermatophyta</taxon>
        <taxon>Magnoliopsida</taxon>
        <taxon>eudicotyledons</taxon>
        <taxon>Gunneridae</taxon>
        <taxon>Pentapetalae</taxon>
        <taxon>rosids</taxon>
        <taxon>malvids</taxon>
        <taxon>Malvales</taxon>
        <taxon>Malvaceae</taxon>
        <taxon>Malvoideae</taxon>
        <taxon>Gossypium</taxon>
    </lineage>
</organism>
<accession>A0A5B6VMU8</accession>
<comment type="caution">
    <text evidence="2">The sequence shown here is derived from an EMBL/GenBank/DDBJ whole genome shotgun (WGS) entry which is preliminary data.</text>
</comment>
<evidence type="ECO:0000259" key="1">
    <source>
        <dbReference type="Pfam" id="PF17921"/>
    </source>
</evidence>
<dbReference type="EMBL" id="SMMG02000006">
    <property type="protein sequence ID" value="KAA3470423.1"/>
    <property type="molecule type" value="Genomic_DNA"/>
</dbReference>
<dbReference type="Pfam" id="PF17921">
    <property type="entry name" value="Integrase_H2C2"/>
    <property type="match status" value="1"/>
</dbReference>
<dbReference type="Proteomes" id="UP000325315">
    <property type="component" value="Unassembled WGS sequence"/>
</dbReference>
<dbReference type="AlphaFoldDB" id="A0A5B6VMU8"/>
<dbReference type="Gene3D" id="1.10.340.70">
    <property type="match status" value="1"/>
</dbReference>
<proteinExistence type="predicted"/>
<evidence type="ECO:0000313" key="2">
    <source>
        <dbReference type="EMBL" id="KAA3470423.1"/>
    </source>
</evidence>
<reference evidence="3" key="1">
    <citation type="journal article" date="2019" name="Plant Biotechnol. J.">
        <title>Genome sequencing of the Australian wild diploid species Gossypium australe highlights disease resistance and delayed gland morphogenesis.</title>
        <authorList>
            <person name="Cai Y."/>
            <person name="Cai X."/>
            <person name="Wang Q."/>
            <person name="Wang P."/>
            <person name="Zhang Y."/>
            <person name="Cai C."/>
            <person name="Xu Y."/>
            <person name="Wang K."/>
            <person name="Zhou Z."/>
            <person name="Wang C."/>
            <person name="Geng S."/>
            <person name="Li B."/>
            <person name="Dong Q."/>
            <person name="Hou Y."/>
            <person name="Wang H."/>
            <person name="Ai P."/>
            <person name="Liu Z."/>
            <person name="Yi F."/>
            <person name="Sun M."/>
            <person name="An G."/>
            <person name="Cheng J."/>
            <person name="Zhang Y."/>
            <person name="Shi Q."/>
            <person name="Xie Y."/>
            <person name="Shi X."/>
            <person name="Chang Y."/>
            <person name="Huang F."/>
            <person name="Chen Y."/>
            <person name="Hong S."/>
            <person name="Mi L."/>
            <person name="Sun Q."/>
            <person name="Zhang L."/>
            <person name="Zhou B."/>
            <person name="Peng R."/>
            <person name="Zhang X."/>
            <person name="Liu F."/>
        </authorList>
    </citation>
    <scope>NUCLEOTIDE SEQUENCE [LARGE SCALE GENOMIC DNA]</scope>
    <source>
        <strain evidence="3">cv. PA1801</strain>
    </source>
</reference>
<keyword evidence="3" id="KW-1185">Reference proteome</keyword>
<evidence type="ECO:0000313" key="3">
    <source>
        <dbReference type="Proteomes" id="UP000325315"/>
    </source>
</evidence>
<name>A0A5B6VMU8_9ROSI</name>
<dbReference type="InterPro" id="IPR041588">
    <property type="entry name" value="Integrase_H2C2"/>
</dbReference>
<sequence>MLLQMHLSWKSLFSWRALNAYLTLEGDDSILAKLRARLLFLQRIHELQDDDPKLLCVPNNLELKQDILSKAHSSTYSIHPGSTKMFNDLKQMYWWLGMKHEISNFVTKCLVKAEHQDYYNLSQFLSGNGSELRWILYRDNL</sequence>
<protein>
    <submittedName>
        <fullName evidence="2">Integrase</fullName>
    </submittedName>
</protein>
<gene>
    <name evidence="2" type="ORF">EPI10_016134</name>
</gene>